<evidence type="ECO:0000313" key="1">
    <source>
        <dbReference type="EMBL" id="MDW9257104.1"/>
    </source>
</evidence>
<gene>
    <name evidence="1" type="ORF">C7S16_3542</name>
</gene>
<accession>A0AAW9D546</accession>
<name>A0AAW9D546_BURTH</name>
<reference evidence="1" key="1">
    <citation type="submission" date="2018-08" db="EMBL/GenBank/DDBJ databases">
        <title>Identification of Burkholderia cepacia strains that express a Burkholderia pseudomallei-like capsular polysaccharide.</title>
        <authorList>
            <person name="Burtnick M.N."/>
            <person name="Vongsouvath M."/>
            <person name="Newton P."/>
            <person name="Wuthiekanun V."/>
            <person name="Limmathurotsakul D."/>
            <person name="Brett P.J."/>
            <person name="Chantratita N."/>
            <person name="Dance D.A."/>
        </authorList>
    </citation>
    <scope>NUCLEOTIDE SEQUENCE</scope>
    <source>
        <strain evidence="1">SBXCC001</strain>
    </source>
</reference>
<evidence type="ECO:0000313" key="2">
    <source>
        <dbReference type="Proteomes" id="UP001272137"/>
    </source>
</evidence>
<comment type="caution">
    <text evidence="1">The sequence shown here is derived from an EMBL/GenBank/DDBJ whole genome shotgun (WGS) entry which is preliminary data.</text>
</comment>
<dbReference type="AlphaFoldDB" id="A0AAW9D546"/>
<protein>
    <submittedName>
        <fullName evidence="1">Uncharacterized protein</fullName>
    </submittedName>
</protein>
<dbReference type="EMBL" id="QXCT01000002">
    <property type="protein sequence ID" value="MDW9257104.1"/>
    <property type="molecule type" value="Genomic_DNA"/>
</dbReference>
<organism evidence="1 2">
    <name type="scientific">Burkholderia thailandensis</name>
    <dbReference type="NCBI Taxonomy" id="57975"/>
    <lineage>
        <taxon>Bacteria</taxon>
        <taxon>Pseudomonadati</taxon>
        <taxon>Pseudomonadota</taxon>
        <taxon>Betaproteobacteria</taxon>
        <taxon>Burkholderiales</taxon>
        <taxon>Burkholderiaceae</taxon>
        <taxon>Burkholderia</taxon>
        <taxon>pseudomallei group</taxon>
    </lineage>
</organism>
<proteinExistence type="predicted"/>
<dbReference type="Proteomes" id="UP001272137">
    <property type="component" value="Unassembled WGS sequence"/>
</dbReference>
<sequence>MESAKYCRFKIVPSDIVLIAILSQYESHAAQTLRDARRTATPS</sequence>